<dbReference type="STRING" id="357750.A0A2S6BZB1"/>
<gene>
    <name evidence="1" type="ORF">CBER1_11581</name>
</gene>
<evidence type="ECO:0000313" key="1">
    <source>
        <dbReference type="EMBL" id="PPJ52815.1"/>
    </source>
</evidence>
<dbReference type="AlphaFoldDB" id="A0A2S6BZB1"/>
<dbReference type="EMBL" id="PNEN01001657">
    <property type="protein sequence ID" value="PPJ52815.1"/>
    <property type="molecule type" value="Genomic_DNA"/>
</dbReference>
<organism evidence="1 2">
    <name type="scientific">Cercospora berteroae</name>
    <dbReference type="NCBI Taxonomy" id="357750"/>
    <lineage>
        <taxon>Eukaryota</taxon>
        <taxon>Fungi</taxon>
        <taxon>Dikarya</taxon>
        <taxon>Ascomycota</taxon>
        <taxon>Pezizomycotina</taxon>
        <taxon>Dothideomycetes</taxon>
        <taxon>Dothideomycetidae</taxon>
        <taxon>Mycosphaerellales</taxon>
        <taxon>Mycosphaerellaceae</taxon>
        <taxon>Cercospora</taxon>
    </lineage>
</organism>
<dbReference type="OrthoDB" id="2593732at2759"/>
<dbReference type="Proteomes" id="UP000237631">
    <property type="component" value="Unassembled WGS sequence"/>
</dbReference>
<sequence length="182" mass="20814">MMLNDHWGEVLLSEASIYFDRSARDTVRSATLRYALQSTAILRDFREHYGYKQTPPFLFQVAAMVASILLQCMDGNKDPNRRCPNAPEVTAAFEDCCRCLLAFGMHLMLPRGINRMLQRTALEVGVKLPESVQKMLEFFGKNVWTEVDWKRISSEYPNILRGPASRPGEQETIEAAVRELKI</sequence>
<accession>A0A2S6BZB1</accession>
<keyword evidence="2" id="KW-1185">Reference proteome</keyword>
<evidence type="ECO:0000313" key="2">
    <source>
        <dbReference type="Proteomes" id="UP000237631"/>
    </source>
</evidence>
<name>A0A2S6BZB1_9PEZI</name>
<comment type="caution">
    <text evidence="1">The sequence shown here is derived from an EMBL/GenBank/DDBJ whole genome shotgun (WGS) entry which is preliminary data.</text>
</comment>
<protein>
    <recommendedName>
        <fullName evidence="3">Transcription factor domain-containing protein</fullName>
    </recommendedName>
</protein>
<evidence type="ECO:0008006" key="3">
    <source>
        <dbReference type="Google" id="ProtNLM"/>
    </source>
</evidence>
<proteinExistence type="predicted"/>
<reference evidence="2" key="1">
    <citation type="journal article" date="2017" name="bioRxiv">
        <title>Conservation of a gene cluster reveals novel cercosporin biosynthetic mechanisms and extends production to the genus Colletotrichum.</title>
        <authorList>
            <person name="de Jonge R."/>
            <person name="Ebert M.K."/>
            <person name="Huitt-Roehl C.R."/>
            <person name="Pal P."/>
            <person name="Suttle J.C."/>
            <person name="Spanner R.E."/>
            <person name="Neubauer J.D."/>
            <person name="Jurick W.M.II."/>
            <person name="Stott K.A."/>
            <person name="Secor G.A."/>
            <person name="Thomma B.P.H.J."/>
            <person name="Van de Peer Y."/>
            <person name="Townsend C.A."/>
            <person name="Bolton M.D."/>
        </authorList>
    </citation>
    <scope>NUCLEOTIDE SEQUENCE [LARGE SCALE GENOMIC DNA]</scope>
    <source>
        <strain evidence="2">CBS538.71</strain>
    </source>
</reference>